<evidence type="ECO:0000313" key="3">
    <source>
        <dbReference type="Proteomes" id="UP000435649"/>
    </source>
</evidence>
<evidence type="ECO:0000313" key="2">
    <source>
        <dbReference type="EMBL" id="MST95883.1"/>
    </source>
</evidence>
<dbReference type="AlphaFoldDB" id="A0A844FYC5"/>
<organism evidence="2 3">
    <name type="scientific">Victivallis lenta</name>
    <dbReference type="NCBI Taxonomy" id="2606640"/>
    <lineage>
        <taxon>Bacteria</taxon>
        <taxon>Pseudomonadati</taxon>
        <taxon>Lentisphaerota</taxon>
        <taxon>Lentisphaeria</taxon>
        <taxon>Victivallales</taxon>
        <taxon>Victivallaceae</taxon>
        <taxon>Victivallis</taxon>
    </lineage>
</organism>
<evidence type="ECO:0000256" key="1">
    <source>
        <dbReference type="SAM" id="Phobius"/>
    </source>
</evidence>
<keyword evidence="1" id="KW-0472">Membrane</keyword>
<dbReference type="PROSITE" id="PS51257">
    <property type="entry name" value="PROKAR_LIPOPROTEIN"/>
    <property type="match status" value="1"/>
</dbReference>
<protein>
    <submittedName>
        <fullName evidence="2">Uncharacterized protein</fullName>
    </submittedName>
</protein>
<accession>A0A844FYC5</accession>
<sequence>MRFFQIKRFLPGHPVWAGCILLPLFLILLWAGFVFYSRLQLEAAVRRQELQGIACSAPGLQKRVGSPDSAAFDLLMGSVRRIVEAAPEETQQWFQDLEPEELARFLAAHRSDIEQADRIWEQHPEAGYAYRVVSGKIMEIDSPYWWFMRNYMLFRSQHFRYLAGTGDIAAAIRVFDTGSVLWKRISREPFFTSRILGNALLQIHLGGLMDAAREGTIGKFDSATLQRWADSMPPQEAKWRERFSLALESEQSMIADYALNWPRTCVLLGFGSDIPEWLISVLKPLYLPHVYSEAREFIDRNMRLRQLCRAECLEDIRAELVEMSRGHDDTIAYPFEPFRQDAEFLIIRRMGRSCAFMRTIRAGLAVELYLRKYGKLPEGLSALVPEFLPEVPKNPFTGEPLRFERGVLPYWNMESEAVETFEGYRVYGGGDPEVAEVGDTRSDKDGHIPVWNRRMTGEGK</sequence>
<keyword evidence="1" id="KW-0812">Transmembrane</keyword>
<proteinExistence type="predicted"/>
<feature type="transmembrane region" description="Helical" evidence="1">
    <location>
        <begin position="15"/>
        <end position="37"/>
    </location>
</feature>
<gene>
    <name evidence="2" type="ORF">FYJ85_02340</name>
</gene>
<comment type="caution">
    <text evidence="2">The sequence shown here is derived from an EMBL/GenBank/DDBJ whole genome shotgun (WGS) entry which is preliminary data.</text>
</comment>
<reference evidence="2 3" key="1">
    <citation type="submission" date="2019-08" db="EMBL/GenBank/DDBJ databases">
        <title>In-depth cultivation of the pig gut microbiome towards novel bacterial diversity and tailored functional studies.</title>
        <authorList>
            <person name="Wylensek D."/>
            <person name="Hitch T.C.A."/>
            <person name="Clavel T."/>
        </authorList>
    </citation>
    <scope>NUCLEOTIDE SEQUENCE [LARGE SCALE GENOMIC DNA]</scope>
    <source>
        <strain evidence="2 3">BBE-744-WT-12</strain>
    </source>
</reference>
<dbReference type="Proteomes" id="UP000435649">
    <property type="component" value="Unassembled WGS sequence"/>
</dbReference>
<name>A0A844FYC5_9BACT</name>
<dbReference type="EMBL" id="VUNS01000002">
    <property type="protein sequence ID" value="MST95883.1"/>
    <property type="molecule type" value="Genomic_DNA"/>
</dbReference>
<keyword evidence="1" id="KW-1133">Transmembrane helix</keyword>
<keyword evidence="3" id="KW-1185">Reference proteome</keyword>
<dbReference type="RefSeq" id="WP_154416873.1">
    <property type="nucleotide sequence ID" value="NZ_VUNS01000002.1"/>
</dbReference>